<dbReference type="PANTHER" id="PTHR11505">
    <property type="entry name" value="L1 TRANSPOSABLE ELEMENT-RELATED"/>
    <property type="match status" value="1"/>
</dbReference>
<dbReference type="InterPro" id="IPR004244">
    <property type="entry name" value="Transposase_22"/>
</dbReference>
<dbReference type="OrthoDB" id="7484295at2759"/>
<name>A0A7E5WWM4_TRINI</name>
<evidence type="ECO:0000256" key="1">
    <source>
        <dbReference type="SAM" id="Coils"/>
    </source>
</evidence>
<sequence length="335" mass="38079">MIRSPDSKISKSNPDLCTSIETGTNVTQRKRKQPDCEFTQAIAVLSAELKKNIDDLRADMNNQFTNINVNINNLREDFNTLSLTSAQIQNNVKELRAEYVAIKKDMLQLDTKHNELSQTLTEMKSTVNFNSDNYVDCERRLKDLERNMNNSAASTVELLERKIDSLEQQARQCNVEIGNMPERRGENLITVLQSIGSALNMSLTSKDIISIHRVPHAHAQNNRPKNVIVKFNSKLMRDNVLSAYRLSKGLTSDRIGLSGSPCRIYMNEHLTLRNKDLFRKCRAAAMSNKFKFVWVRNATVLVKESEDSSTFAIRTEDDISKKIKSNHVLTTAVTQ</sequence>
<evidence type="ECO:0000259" key="2">
    <source>
        <dbReference type="Pfam" id="PF25298"/>
    </source>
</evidence>
<dbReference type="InterPro" id="IPR057251">
    <property type="entry name" value="FP_C"/>
</dbReference>
<dbReference type="Gene3D" id="3.30.70.1820">
    <property type="entry name" value="L1 transposable element, RRM domain"/>
    <property type="match status" value="1"/>
</dbReference>
<proteinExistence type="predicted"/>
<dbReference type="Proteomes" id="UP000322000">
    <property type="component" value="Chromosome 28"/>
</dbReference>
<dbReference type="KEGG" id="tnl:113506028"/>
<keyword evidence="3" id="KW-1185">Reference proteome</keyword>
<feature type="domain" description="FP protein C-terminal" evidence="2">
    <location>
        <begin position="271"/>
        <end position="321"/>
    </location>
</feature>
<dbReference type="InParanoid" id="A0A7E5WWM4"/>
<dbReference type="RefSeq" id="XP_026744692.1">
    <property type="nucleotide sequence ID" value="XM_026888891.1"/>
</dbReference>
<gene>
    <name evidence="4" type="primary">LOC113506028</name>
</gene>
<evidence type="ECO:0000313" key="4">
    <source>
        <dbReference type="RefSeq" id="XP_026744692.1"/>
    </source>
</evidence>
<protein>
    <submittedName>
        <fullName evidence="4">Uncharacterized protein LOC113506028</fullName>
    </submittedName>
</protein>
<dbReference type="AlphaFoldDB" id="A0A7E5WWM4"/>
<dbReference type="GeneID" id="113506028"/>
<feature type="coiled-coil region" evidence="1">
    <location>
        <begin position="46"/>
        <end position="176"/>
    </location>
</feature>
<reference evidence="4" key="1">
    <citation type="submission" date="2025-08" db="UniProtKB">
        <authorList>
            <consortium name="RefSeq"/>
        </authorList>
    </citation>
    <scope>IDENTIFICATION</scope>
</reference>
<keyword evidence="1" id="KW-0175">Coiled coil</keyword>
<dbReference type="Pfam" id="PF25298">
    <property type="entry name" value="Baculo_FP_2nd"/>
    <property type="match status" value="1"/>
</dbReference>
<evidence type="ECO:0000313" key="3">
    <source>
        <dbReference type="Proteomes" id="UP000322000"/>
    </source>
</evidence>
<organism evidence="3 4">
    <name type="scientific">Trichoplusia ni</name>
    <name type="common">Cabbage looper</name>
    <dbReference type="NCBI Taxonomy" id="7111"/>
    <lineage>
        <taxon>Eukaryota</taxon>
        <taxon>Metazoa</taxon>
        <taxon>Ecdysozoa</taxon>
        <taxon>Arthropoda</taxon>
        <taxon>Hexapoda</taxon>
        <taxon>Insecta</taxon>
        <taxon>Pterygota</taxon>
        <taxon>Neoptera</taxon>
        <taxon>Endopterygota</taxon>
        <taxon>Lepidoptera</taxon>
        <taxon>Glossata</taxon>
        <taxon>Ditrysia</taxon>
        <taxon>Noctuoidea</taxon>
        <taxon>Noctuidae</taxon>
        <taxon>Plusiinae</taxon>
        <taxon>Trichoplusia</taxon>
    </lineage>
</organism>
<accession>A0A7E5WWM4</accession>